<evidence type="ECO:0000256" key="2">
    <source>
        <dbReference type="ARBA" id="ARBA00023015"/>
    </source>
</evidence>
<evidence type="ECO:0000256" key="1">
    <source>
        <dbReference type="ARBA" id="ARBA00004123"/>
    </source>
</evidence>
<organism evidence="5 6">
    <name type="scientific">Caenorhabditis tropicalis</name>
    <dbReference type="NCBI Taxonomy" id="1561998"/>
    <lineage>
        <taxon>Eukaryota</taxon>
        <taxon>Metazoa</taxon>
        <taxon>Ecdysozoa</taxon>
        <taxon>Nematoda</taxon>
        <taxon>Chromadorea</taxon>
        <taxon>Rhabditida</taxon>
        <taxon>Rhabditina</taxon>
        <taxon>Rhabditomorpha</taxon>
        <taxon>Rhabditoidea</taxon>
        <taxon>Rhabditidae</taxon>
        <taxon>Peloderinae</taxon>
        <taxon>Caenorhabditis</taxon>
    </lineage>
</organism>
<dbReference type="STRING" id="1561998.A0A1I7UQR4"/>
<keyword evidence="4" id="KW-0539">Nucleus</keyword>
<keyword evidence="3" id="KW-0804">Transcription</keyword>
<dbReference type="InterPro" id="IPR003195">
    <property type="entry name" value="TFIID_TAF13"/>
</dbReference>
<dbReference type="WBParaSite" id="Csp11.Scaffold630.g18404.t1">
    <property type="protein sequence ID" value="Csp11.Scaffold630.g18404.t1"/>
    <property type="gene ID" value="Csp11.Scaffold630.g18404"/>
</dbReference>
<protein>
    <submittedName>
        <fullName evidence="6">Rx_N domain-containing protein</fullName>
    </submittedName>
</protein>
<evidence type="ECO:0000256" key="4">
    <source>
        <dbReference type="ARBA" id="ARBA00023242"/>
    </source>
</evidence>
<dbReference type="GO" id="GO:0006366">
    <property type="term" value="P:transcription by RNA polymerase II"/>
    <property type="evidence" value="ECO:0007669"/>
    <property type="project" value="InterPro"/>
</dbReference>
<evidence type="ECO:0000313" key="5">
    <source>
        <dbReference type="Proteomes" id="UP000095282"/>
    </source>
</evidence>
<keyword evidence="2" id="KW-0805">Transcription regulation</keyword>
<keyword evidence="5" id="KW-1185">Reference proteome</keyword>
<dbReference type="PANTHER" id="PTHR11380">
    <property type="entry name" value="TRANSCRIPTION INITIATION FACTOR TFIID/SUPT3-RELATED"/>
    <property type="match status" value="1"/>
</dbReference>
<dbReference type="Pfam" id="PF02269">
    <property type="entry name" value="TFIID-18kDa"/>
    <property type="match status" value="1"/>
</dbReference>
<dbReference type="GO" id="GO:0003713">
    <property type="term" value="F:transcription coactivator activity"/>
    <property type="evidence" value="ECO:0007669"/>
    <property type="project" value="TreeGrafter"/>
</dbReference>
<dbReference type="GO" id="GO:0005634">
    <property type="term" value="C:nucleus"/>
    <property type="evidence" value="ECO:0007669"/>
    <property type="project" value="UniProtKB-SubCell"/>
</dbReference>
<comment type="subcellular location">
    <subcellularLocation>
        <location evidence="1">Nucleus</location>
    </subcellularLocation>
</comment>
<dbReference type="PANTHER" id="PTHR11380:SF16">
    <property type="entry name" value="TRANSCRIPTION INITIATION PROTEIN SPT3 HOMOLOG"/>
    <property type="match status" value="1"/>
</dbReference>
<evidence type="ECO:0000313" key="6">
    <source>
        <dbReference type="WBParaSite" id="Csp11.Scaffold630.g18404.t1"/>
    </source>
</evidence>
<name>A0A1I7UQR4_9PELO</name>
<evidence type="ECO:0000256" key="3">
    <source>
        <dbReference type="ARBA" id="ARBA00023163"/>
    </source>
</evidence>
<dbReference type="Proteomes" id="UP000095282">
    <property type="component" value="Unplaced"/>
</dbReference>
<dbReference type="AlphaFoldDB" id="A0A1I7UQR4"/>
<proteinExistence type="predicted"/>
<accession>A0A1I7UQR4</accession>
<sequence length="328" mass="38099">MVQFLVEISNELELSIREVVSNLMFTSGDDENPLPENEDLVIDVLKNELILLLEDTQAVHNQRNSHVKLEDMLSLLRTQNGIISRFIKYLKNRVEMANFMRAKSFSSEGTENICGQEIEIDEDGKNGKQFENELDPMDDIGEVEGEEGEYLKKKRKKINTVSFEENLLEEVKRAFSDVRMNFKEYESHVDEMFNRQLAALQIVIDDMDVEEYNRFASARRISFQNQSPVSLVHSSINTVGDSRKRKRAPPKNNRQLLNSWLGYPPIVGEPAQVFLAFLAKEIISEIVGWALVERRRLFPAEGGPLRHCFYEEPLRRNKRFRKYGRLLI</sequence>
<reference evidence="6" key="1">
    <citation type="submission" date="2016-11" db="UniProtKB">
        <authorList>
            <consortium name="WormBaseParasite"/>
        </authorList>
    </citation>
    <scope>IDENTIFICATION</scope>
</reference>